<evidence type="ECO:0000256" key="1">
    <source>
        <dbReference type="SAM" id="Phobius"/>
    </source>
</evidence>
<geneLocation type="plasmid" evidence="2">
    <name>pQBR57</name>
</geneLocation>
<accession>A0A0G4E525</accession>
<dbReference type="AlphaFoldDB" id="A0A0G4E525"/>
<organism evidence="2">
    <name type="scientific">Pseudomonas fluorescens (strain SBW25)</name>
    <dbReference type="NCBI Taxonomy" id="216595"/>
    <lineage>
        <taxon>Bacteria</taxon>
        <taxon>Pseudomonadati</taxon>
        <taxon>Pseudomonadota</taxon>
        <taxon>Gammaproteobacteria</taxon>
        <taxon>Pseudomonadales</taxon>
        <taxon>Pseudomonadaceae</taxon>
        <taxon>Pseudomonas</taxon>
    </lineage>
</organism>
<dbReference type="EMBL" id="LN713926">
    <property type="protein sequence ID" value="CEK42330.1"/>
    <property type="molecule type" value="Genomic_DNA"/>
</dbReference>
<keyword evidence="1" id="KW-1133">Transmembrane helix</keyword>
<feature type="transmembrane region" description="Helical" evidence="1">
    <location>
        <begin position="39"/>
        <end position="60"/>
    </location>
</feature>
<dbReference type="RefSeq" id="WP_192963487.1">
    <property type="nucleotide sequence ID" value="NZ_LN713926.1"/>
</dbReference>
<keyword evidence="2" id="KW-0614">Plasmid</keyword>
<keyword evidence="1" id="KW-0812">Transmembrane</keyword>
<gene>
    <name evidence="2" type="ORF">PQBR57_0377</name>
</gene>
<reference evidence="2" key="2">
    <citation type="submission" date="2015-06" db="EMBL/GenBank/DDBJ databases">
        <title>Environmentally co-occuring mercury resistance plasmids are genetically and phenotypically diverse and confer variable context-dependent fitness effects.</title>
        <authorList>
            <person name="Hall J.P.J."/>
            <person name="Harrison E."/>
            <person name="Lilley A.K."/>
            <person name="Paterson S."/>
            <person name="Spiers A.J."/>
            <person name="Brockhurst M.A."/>
        </authorList>
    </citation>
    <scope>NUCLEOTIDE SEQUENCE [LARGE SCALE GENOMIC DNA]</scope>
    <source>
        <strain evidence="2">SBW25</strain>
        <plasmid evidence="2">pQBR57</plasmid>
    </source>
</reference>
<protein>
    <submittedName>
        <fullName evidence="2">Uncharacterized protein</fullName>
    </submittedName>
</protein>
<keyword evidence="1" id="KW-0472">Membrane</keyword>
<evidence type="ECO:0000313" key="2">
    <source>
        <dbReference type="EMBL" id="CEK42330.1"/>
    </source>
</evidence>
<reference evidence="2" key="1">
    <citation type="submission" date="2014-12" db="EMBL/GenBank/DDBJ databases">
        <authorList>
            <person name="Hall J."/>
        </authorList>
    </citation>
    <scope>NUCLEOTIDE SEQUENCE [LARGE SCALE GENOMIC DNA]</scope>
    <source>
        <strain evidence="2">SBW25</strain>
        <plasmid evidence="2">pQBR57</plasmid>
    </source>
</reference>
<name>A0A0G4E525_PSEFS</name>
<sequence length="64" mass="7105">MSRVLKALLALVIVISLGAMILLKVNGQSVEHTSLLPEVFSLMFMLVVLITCIGVMRAMYKREI</sequence>
<proteinExistence type="predicted"/>